<feature type="compositionally biased region" description="Polar residues" evidence="1">
    <location>
        <begin position="308"/>
        <end position="328"/>
    </location>
</feature>
<dbReference type="InterPro" id="IPR001932">
    <property type="entry name" value="PPM-type_phosphatase-like_dom"/>
</dbReference>
<comment type="caution">
    <text evidence="3">The sequence shown here is derived from an EMBL/GenBank/DDBJ whole genome shotgun (WGS) entry which is preliminary data.</text>
</comment>
<sequence>MYVAHVGDSGVVVGVQENDSDITLQALEITQDHKPELPKEKERIERLGGSVMKKSGVNRVVWKRPRLTHNGPVRRSTVIDQIPFLAVARSLGDLWSYDFFSGEFVVSPEPDTTVMTLDPSRHRYVIIGSDGLWNMMPPKNAVNMCSSHDKMVEWTTFPSREPLITHVWSQRRSMMRMRMTCFLKKMRYMEKNMRDGHAWSGSERSDAATAPSPFRDSTAALWQAFGLHEAASGAPPQLLPDSYHAARPPSDATANHFEKQDSATPMGCAAPSPPLKRPRRSPHAGLRGPPGRLGRSPIKRPLHVTPGVNLQSQRPGQTRGQAMSSSEDSGLLPRRHSSSLCVC</sequence>
<dbReference type="Gene3D" id="3.60.40.10">
    <property type="entry name" value="PPM-type phosphatase domain"/>
    <property type="match status" value="1"/>
</dbReference>
<dbReference type="PANTHER" id="PTHR47992">
    <property type="entry name" value="PROTEIN PHOSPHATASE"/>
    <property type="match status" value="1"/>
</dbReference>
<reference evidence="3 4" key="1">
    <citation type="submission" date="2019-03" db="EMBL/GenBank/DDBJ databases">
        <title>First draft genome of Liparis tanakae, snailfish: a comprehensive survey of snailfish specific genes.</title>
        <authorList>
            <person name="Kim W."/>
            <person name="Song I."/>
            <person name="Jeong J.-H."/>
            <person name="Kim D."/>
            <person name="Kim S."/>
            <person name="Ryu S."/>
            <person name="Song J.Y."/>
            <person name="Lee S.K."/>
        </authorList>
    </citation>
    <scope>NUCLEOTIDE SEQUENCE [LARGE SCALE GENOMIC DNA]</scope>
    <source>
        <tissue evidence="3">Muscle</tissue>
    </source>
</reference>
<dbReference type="EMBL" id="SRLO01000013">
    <property type="protein sequence ID" value="TNN86765.1"/>
    <property type="molecule type" value="Genomic_DNA"/>
</dbReference>
<name>A0A4Z2J8R7_9TELE</name>
<evidence type="ECO:0000256" key="1">
    <source>
        <dbReference type="SAM" id="MobiDB-lite"/>
    </source>
</evidence>
<dbReference type="OrthoDB" id="10025511at2759"/>
<evidence type="ECO:0000313" key="4">
    <source>
        <dbReference type="Proteomes" id="UP000314294"/>
    </source>
</evidence>
<dbReference type="PROSITE" id="PS51746">
    <property type="entry name" value="PPM_2"/>
    <property type="match status" value="1"/>
</dbReference>
<accession>A0A4Z2J8R7</accession>
<protein>
    <submittedName>
        <fullName evidence="3">Protein phosphatase 1D</fullName>
    </submittedName>
</protein>
<dbReference type="SUPFAM" id="SSF81606">
    <property type="entry name" value="PP2C-like"/>
    <property type="match status" value="1"/>
</dbReference>
<dbReference type="Pfam" id="PF00481">
    <property type="entry name" value="PP2C"/>
    <property type="match status" value="1"/>
</dbReference>
<feature type="compositionally biased region" description="Low complexity" evidence="1">
    <location>
        <begin position="285"/>
        <end position="295"/>
    </location>
</feature>
<keyword evidence="4" id="KW-1185">Reference proteome</keyword>
<dbReference type="InterPro" id="IPR015655">
    <property type="entry name" value="PP2C"/>
</dbReference>
<feature type="region of interest" description="Disordered" evidence="1">
    <location>
        <begin position="233"/>
        <end position="343"/>
    </location>
</feature>
<dbReference type="Proteomes" id="UP000314294">
    <property type="component" value="Unassembled WGS sequence"/>
</dbReference>
<evidence type="ECO:0000313" key="3">
    <source>
        <dbReference type="EMBL" id="TNN86765.1"/>
    </source>
</evidence>
<dbReference type="CDD" id="cd00143">
    <property type="entry name" value="PP2Cc"/>
    <property type="match status" value="1"/>
</dbReference>
<dbReference type="AlphaFoldDB" id="A0A4Z2J8R7"/>
<dbReference type="InterPro" id="IPR036457">
    <property type="entry name" value="PPM-type-like_dom_sf"/>
</dbReference>
<gene>
    <name evidence="3" type="primary">PPM1D_0</name>
    <name evidence="3" type="ORF">EYF80_002948</name>
</gene>
<evidence type="ECO:0000259" key="2">
    <source>
        <dbReference type="PROSITE" id="PS51746"/>
    </source>
</evidence>
<dbReference type="GO" id="GO:0004722">
    <property type="term" value="F:protein serine/threonine phosphatase activity"/>
    <property type="evidence" value="ECO:0007669"/>
    <property type="project" value="InterPro"/>
</dbReference>
<organism evidence="3 4">
    <name type="scientific">Liparis tanakae</name>
    <name type="common">Tanaka's snailfish</name>
    <dbReference type="NCBI Taxonomy" id="230148"/>
    <lineage>
        <taxon>Eukaryota</taxon>
        <taxon>Metazoa</taxon>
        <taxon>Chordata</taxon>
        <taxon>Craniata</taxon>
        <taxon>Vertebrata</taxon>
        <taxon>Euteleostomi</taxon>
        <taxon>Actinopterygii</taxon>
        <taxon>Neopterygii</taxon>
        <taxon>Teleostei</taxon>
        <taxon>Neoteleostei</taxon>
        <taxon>Acanthomorphata</taxon>
        <taxon>Eupercaria</taxon>
        <taxon>Perciformes</taxon>
        <taxon>Cottioidei</taxon>
        <taxon>Cottales</taxon>
        <taxon>Liparidae</taxon>
        <taxon>Liparis</taxon>
    </lineage>
</organism>
<proteinExistence type="predicted"/>
<feature type="domain" description="PPM-type phosphatase" evidence="2">
    <location>
        <begin position="1"/>
        <end position="343"/>
    </location>
</feature>